<dbReference type="PROSITE" id="PS00446">
    <property type="entry name" value="RNA_POL_D_30KD"/>
    <property type="match status" value="1"/>
</dbReference>
<dbReference type="InterPro" id="IPR036603">
    <property type="entry name" value="RBP11-like"/>
</dbReference>
<evidence type="ECO:0000313" key="7">
    <source>
        <dbReference type="EMBL" id="HHP67986.1"/>
    </source>
</evidence>
<sequence length="282" mass="31561">MDVEVLKRDDVSLKLLVKGVKLHLLNSLRRALIAEVPVMAVDYVVFMENSSVFYDEYIAHRLALIPLSSERALEKYKSPEECREAGERGIFSEDCFVKLELSGEGVRGGVKTLYAGDLVSGDPDVKPVYDKIPIIQLLENQRIKLEAYARLGRGREHIKWSPVSVAAHKYVASVKIDEGKCAYPKCRRCIEVCPRQVIVEKEGSIKVDEGKLLECSLCRLCETVCPSEAVKVSWKESEYILYFESTGSLTPKRILIEAARALEDKLNTFKKALVEGVGYGGS</sequence>
<dbReference type="HAMAP" id="MF_00320">
    <property type="entry name" value="RNApol_arch_Rpo3"/>
    <property type="match status" value="1"/>
</dbReference>
<dbReference type="SMART" id="SM00662">
    <property type="entry name" value="RPOLD"/>
    <property type="match status" value="1"/>
</dbReference>
<comment type="catalytic activity">
    <reaction evidence="5">
        <text>RNA(n) + a ribonucleoside 5'-triphosphate = RNA(n+1) + diphosphate</text>
        <dbReference type="Rhea" id="RHEA:21248"/>
        <dbReference type="Rhea" id="RHEA-COMP:14527"/>
        <dbReference type="Rhea" id="RHEA-COMP:17342"/>
        <dbReference type="ChEBI" id="CHEBI:33019"/>
        <dbReference type="ChEBI" id="CHEBI:61557"/>
        <dbReference type="ChEBI" id="CHEBI:140395"/>
        <dbReference type="EC" id="2.7.7.6"/>
    </reaction>
</comment>
<dbReference type="GO" id="GO:0000428">
    <property type="term" value="C:DNA-directed RNA polymerase complex"/>
    <property type="evidence" value="ECO:0007669"/>
    <property type="project" value="UniProtKB-KW"/>
</dbReference>
<dbReference type="Pfam" id="PF01193">
    <property type="entry name" value="RNA_pol_L"/>
    <property type="match status" value="1"/>
</dbReference>
<dbReference type="CDD" id="cd07030">
    <property type="entry name" value="RNAP_D"/>
    <property type="match status" value="1"/>
</dbReference>
<evidence type="ECO:0000259" key="6">
    <source>
        <dbReference type="PROSITE" id="PS51379"/>
    </source>
</evidence>
<dbReference type="Gene3D" id="3.30.70.20">
    <property type="match status" value="1"/>
</dbReference>
<dbReference type="GO" id="GO:0046872">
    <property type="term" value="F:metal ion binding"/>
    <property type="evidence" value="ECO:0007669"/>
    <property type="project" value="UniProtKB-KW"/>
</dbReference>
<proteinExistence type="inferred from homology"/>
<dbReference type="Gene3D" id="3.30.1360.10">
    <property type="entry name" value="RNA polymerase, RBP11-like subunit"/>
    <property type="match status" value="1"/>
</dbReference>
<evidence type="ECO:0000256" key="1">
    <source>
        <dbReference type="ARBA" id="ARBA00022478"/>
    </source>
</evidence>
<reference evidence="7" key="1">
    <citation type="journal article" date="2020" name="mSystems">
        <title>Genome- and Community-Level Interaction Insights into Carbon Utilization and Element Cycling Functions of Hydrothermarchaeota in Hydrothermal Sediment.</title>
        <authorList>
            <person name="Zhou Z."/>
            <person name="Liu Y."/>
            <person name="Xu W."/>
            <person name="Pan J."/>
            <person name="Luo Z.H."/>
            <person name="Li M."/>
        </authorList>
    </citation>
    <scope>NUCLEOTIDE SEQUENCE [LARGE SCALE GENOMIC DNA]</scope>
    <source>
        <strain evidence="7">SpSt-110</strain>
    </source>
</reference>
<feature type="binding site" evidence="5">
    <location>
        <position position="218"/>
    </location>
    <ligand>
        <name>[3Fe-4S] cluster</name>
        <dbReference type="ChEBI" id="CHEBI:21137"/>
    </ligand>
</feature>
<name>A0A7J3XZ86_9CREN</name>
<dbReference type="GO" id="GO:0006351">
    <property type="term" value="P:DNA-templated transcription"/>
    <property type="evidence" value="ECO:0007669"/>
    <property type="project" value="UniProtKB-UniRule"/>
</dbReference>
<dbReference type="InterPro" id="IPR022842">
    <property type="entry name" value="RNAP_Rpo3/Rpb3/RPAC1"/>
</dbReference>
<dbReference type="NCBIfam" id="NF001988">
    <property type="entry name" value="PRK00783.1"/>
    <property type="match status" value="1"/>
</dbReference>
<comment type="subcellular location">
    <subcellularLocation>
        <location evidence="5">Cytoplasm</location>
    </subcellularLocation>
</comment>
<dbReference type="EMBL" id="DRYK01000055">
    <property type="protein sequence ID" value="HHP67986.1"/>
    <property type="molecule type" value="Genomic_DNA"/>
</dbReference>
<dbReference type="AlphaFoldDB" id="A0A7J3XZ86"/>
<dbReference type="SUPFAM" id="SSF55257">
    <property type="entry name" value="RBP11-like subunits of RNA polymerase"/>
    <property type="match status" value="1"/>
</dbReference>
<dbReference type="InterPro" id="IPR036643">
    <property type="entry name" value="RNApol_insert_sf"/>
</dbReference>
<dbReference type="Pfam" id="PF01000">
    <property type="entry name" value="RNA_pol_A_bac"/>
    <property type="match status" value="1"/>
</dbReference>
<comment type="similarity">
    <text evidence="4 5">Belongs to the archaeal Rpo3/eukaryotic RPB3 RNA polymerase subunit family.</text>
</comment>
<keyword evidence="5" id="KW-0003">3Fe-4S</keyword>
<keyword evidence="5 7" id="KW-0808">Transferase</keyword>
<comment type="caution">
    <text evidence="7">The sequence shown here is derived from an EMBL/GenBank/DDBJ whole genome shotgun (WGS) entry which is preliminary data.</text>
</comment>
<keyword evidence="5" id="KW-0479">Metal-binding</keyword>
<gene>
    <name evidence="5" type="primary">rpo3</name>
    <name evidence="5" type="synonym">rpoD</name>
    <name evidence="7" type="ORF">ENM60_04265</name>
</gene>
<comment type="function">
    <text evidence="5">DNA-dependent RNA polymerase (RNAP) catalyzes the transcription of DNA into RNA using the four ribonucleoside triphosphates as substrates.</text>
</comment>
<dbReference type="PANTHER" id="PTHR11800">
    <property type="entry name" value="DNA-DIRECTED RNA POLYMERASE"/>
    <property type="match status" value="1"/>
</dbReference>
<keyword evidence="1 5" id="KW-0240">DNA-directed RNA polymerase</keyword>
<evidence type="ECO:0000256" key="4">
    <source>
        <dbReference type="ARBA" id="ARBA00025804"/>
    </source>
</evidence>
<dbReference type="GO" id="GO:0003677">
    <property type="term" value="F:DNA binding"/>
    <property type="evidence" value="ECO:0007669"/>
    <property type="project" value="UniProtKB-UniRule"/>
</dbReference>
<feature type="domain" description="4Fe-4S ferredoxin-type" evidence="6">
    <location>
        <begin position="203"/>
        <end position="235"/>
    </location>
</feature>
<feature type="domain" description="4Fe-4S ferredoxin-type" evidence="6">
    <location>
        <begin position="172"/>
        <end position="202"/>
    </location>
</feature>
<dbReference type="PANTHER" id="PTHR11800:SF2">
    <property type="entry name" value="DNA-DIRECTED RNA POLYMERASE II SUBUNIT RPB3"/>
    <property type="match status" value="1"/>
</dbReference>
<keyword evidence="5" id="KW-0963">Cytoplasm</keyword>
<organism evidence="7">
    <name type="scientific">Thermogladius calderae</name>
    <dbReference type="NCBI Taxonomy" id="1200300"/>
    <lineage>
        <taxon>Archaea</taxon>
        <taxon>Thermoproteota</taxon>
        <taxon>Thermoprotei</taxon>
        <taxon>Desulfurococcales</taxon>
        <taxon>Desulfurococcaceae</taxon>
        <taxon>Thermogladius</taxon>
    </lineage>
</organism>
<dbReference type="GO" id="GO:0046983">
    <property type="term" value="F:protein dimerization activity"/>
    <property type="evidence" value="ECO:0007669"/>
    <property type="project" value="InterPro"/>
</dbReference>
<feature type="binding site" evidence="5">
    <location>
        <position position="215"/>
    </location>
    <ligand>
        <name>[3Fe-4S] cluster</name>
        <dbReference type="ChEBI" id="CHEBI:21137"/>
    </ligand>
</feature>
<dbReference type="InterPro" id="IPR050518">
    <property type="entry name" value="Rpo3/RPB3_RNA_Pol_subunit"/>
</dbReference>
<evidence type="ECO:0000256" key="5">
    <source>
        <dbReference type="HAMAP-Rule" id="MF_00320"/>
    </source>
</evidence>
<keyword evidence="5" id="KW-0411">Iron-sulfur</keyword>
<dbReference type="GO" id="GO:0005737">
    <property type="term" value="C:cytoplasm"/>
    <property type="evidence" value="ECO:0007669"/>
    <property type="project" value="UniProtKB-SubCell"/>
</dbReference>
<comment type="subunit">
    <text evidence="5">Part of the RNA polymerase complex.</text>
</comment>
<keyword evidence="2 5" id="KW-0548">Nucleotidyltransferase</keyword>
<dbReference type="SUPFAM" id="SSF56553">
    <property type="entry name" value="Insert subdomain of RNA polymerase alpha subunit"/>
    <property type="match status" value="1"/>
</dbReference>
<dbReference type="InterPro" id="IPR011263">
    <property type="entry name" value="DNA-dir_RNA_pol_RpoA/D/Rpb3"/>
</dbReference>
<dbReference type="InterPro" id="IPR017896">
    <property type="entry name" value="4Fe4S_Fe-S-bd"/>
</dbReference>
<protein>
    <recommendedName>
        <fullName evidence="5">DNA-directed RNA polymerase subunit Rpo3</fullName>
        <ecNumber evidence="5">2.7.7.6</ecNumber>
    </recommendedName>
    <alternativeName>
        <fullName evidence="5">DNA-directed RNA polymerase subunit D</fullName>
    </alternativeName>
</protein>
<feature type="binding site" evidence="5">
    <location>
        <position position="221"/>
    </location>
    <ligand>
        <name>[3Fe-4S] cluster</name>
        <dbReference type="ChEBI" id="CHEBI:21137"/>
    </ligand>
</feature>
<dbReference type="PROSITE" id="PS51379">
    <property type="entry name" value="4FE4S_FER_2"/>
    <property type="match status" value="2"/>
</dbReference>
<dbReference type="InterPro" id="IPR017900">
    <property type="entry name" value="4Fe4S_Fe_S_CS"/>
</dbReference>
<dbReference type="GO" id="GO:0016491">
    <property type="term" value="F:oxidoreductase activity"/>
    <property type="evidence" value="ECO:0007669"/>
    <property type="project" value="UniProtKB-ARBA"/>
</dbReference>
<dbReference type="InterPro" id="IPR001514">
    <property type="entry name" value="DNA-dir_RNA_pol_30-40kDasu_CS"/>
</dbReference>
<dbReference type="PROSITE" id="PS00198">
    <property type="entry name" value="4FE4S_FER_1"/>
    <property type="match status" value="1"/>
</dbReference>
<dbReference type="Gene3D" id="2.170.120.12">
    <property type="entry name" value="DNA-directed RNA polymerase, insert domain"/>
    <property type="match status" value="1"/>
</dbReference>
<evidence type="ECO:0000256" key="3">
    <source>
        <dbReference type="ARBA" id="ARBA00023163"/>
    </source>
</evidence>
<dbReference type="GO" id="GO:0051538">
    <property type="term" value="F:3 iron, 4 sulfur cluster binding"/>
    <property type="evidence" value="ECO:0007669"/>
    <property type="project" value="UniProtKB-KW"/>
</dbReference>
<evidence type="ECO:0000256" key="2">
    <source>
        <dbReference type="ARBA" id="ARBA00022695"/>
    </source>
</evidence>
<dbReference type="EC" id="2.7.7.6" evidence="5"/>
<keyword evidence="3 5" id="KW-0804">Transcription</keyword>
<dbReference type="GO" id="GO:0003899">
    <property type="term" value="F:DNA-directed RNA polymerase activity"/>
    <property type="evidence" value="ECO:0007669"/>
    <property type="project" value="UniProtKB-UniRule"/>
</dbReference>
<keyword evidence="5" id="KW-0408">Iron</keyword>
<dbReference type="InterPro" id="IPR011262">
    <property type="entry name" value="DNA-dir_RNA_pol_insert"/>
</dbReference>
<accession>A0A7J3XZ86</accession>
<comment type="cofactor">
    <cofactor evidence="5">
        <name>[3Fe-4S] cluster</name>
        <dbReference type="ChEBI" id="CHEBI:21137"/>
    </cofactor>
    <text evidence="5">Binds 1 [3Fe-4S] cluster.</text>
</comment>